<evidence type="ECO:0000313" key="2">
    <source>
        <dbReference type="Proteomes" id="UP000249218"/>
    </source>
</evidence>
<dbReference type="AlphaFoldDB" id="A0A2W1BNW6"/>
<sequence>MAIAGGTADHGGLLLLFKRLISSRGPLVLGCTRVSECLHFGARILTCCARIDRPRRGEAVSAALPSSSAVSAVPCRSRAEPVPSAVLVTEMQLPATSRPQ</sequence>
<gene>
    <name evidence="1" type="primary">HaOG206473</name>
    <name evidence="1" type="ORF">B5X24_HaOG206473</name>
</gene>
<reference evidence="1 2" key="1">
    <citation type="journal article" date="2017" name="BMC Biol.">
        <title>Genomic innovations, transcriptional plasticity and gene loss underlying the evolution and divergence of two highly polyphagous and invasive Helicoverpa pest species.</title>
        <authorList>
            <person name="Pearce S.L."/>
            <person name="Clarke D.F."/>
            <person name="East P.D."/>
            <person name="Elfekih S."/>
            <person name="Gordon K.H."/>
            <person name="Jermiin L.S."/>
            <person name="McGaughran A."/>
            <person name="Oakeshott J.G."/>
            <person name="Papanikolaou A."/>
            <person name="Perera O.P."/>
            <person name="Rane R.V."/>
            <person name="Richards S."/>
            <person name="Tay W.T."/>
            <person name="Walsh T.K."/>
            <person name="Anderson A."/>
            <person name="Anderson C.J."/>
            <person name="Asgari S."/>
            <person name="Board P.G."/>
            <person name="Bretschneider A."/>
            <person name="Campbell P.M."/>
            <person name="Chertemps T."/>
            <person name="Christeller J.T."/>
            <person name="Coppin C.W."/>
            <person name="Downes S.J."/>
            <person name="Duan G."/>
            <person name="Farnsworth C.A."/>
            <person name="Good R.T."/>
            <person name="Han L.B."/>
            <person name="Han Y.C."/>
            <person name="Hatje K."/>
            <person name="Horne I."/>
            <person name="Huang Y.P."/>
            <person name="Hughes D.S."/>
            <person name="Jacquin-Joly E."/>
            <person name="James W."/>
            <person name="Jhangiani S."/>
            <person name="Kollmar M."/>
            <person name="Kuwar S.S."/>
            <person name="Li S."/>
            <person name="Liu N.Y."/>
            <person name="Maibeche M.T."/>
            <person name="Miller J.R."/>
            <person name="Montagne N."/>
            <person name="Perry T."/>
            <person name="Qu J."/>
            <person name="Song S.V."/>
            <person name="Sutton G.G."/>
            <person name="Vogel H."/>
            <person name="Walenz B.P."/>
            <person name="Xu W."/>
            <person name="Zhang H.J."/>
            <person name="Zou Z."/>
            <person name="Batterham P."/>
            <person name="Edwards O.R."/>
            <person name="Feyereisen R."/>
            <person name="Gibbs R.A."/>
            <person name="Heckel D.G."/>
            <person name="McGrath A."/>
            <person name="Robin C."/>
            <person name="Scherer S.E."/>
            <person name="Worley K.C."/>
            <person name="Wu Y.D."/>
        </authorList>
    </citation>
    <scope>NUCLEOTIDE SEQUENCE [LARGE SCALE GENOMIC DNA]</scope>
    <source>
        <strain evidence="1">Harm_GR_Male_#8</strain>
        <tissue evidence="1">Whole organism</tissue>
    </source>
</reference>
<name>A0A2W1BNW6_HELAM</name>
<organism evidence="1 2">
    <name type="scientific">Helicoverpa armigera</name>
    <name type="common">Cotton bollworm</name>
    <name type="synonym">Heliothis armigera</name>
    <dbReference type="NCBI Taxonomy" id="29058"/>
    <lineage>
        <taxon>Eukaryota</taxon>
        <taxon>Metazoa</taxon>
        <taxon>Ecdysozoa</taxon>
        <taxon>Arthropoda</taxon>
        <taxon>Hexapoda</taxon>
        <taxon>Insecta</taxon>
        <taxon>Pterygota</taxon>
        <taxon>Neoptera</taxon>
        <taxon>Endopterygota</taxon>
        <taxon>Lepidoptera</taxon>
        <taxon>Glossata</taxon>
        <taxon>Ditrysia</taxon>
        <taxon>Noctuoidea</taxon>
        <taxon>Noctuidae</taxon>
        <taxon>Heliothinae</taxon>
        <taxon>Helicoverpa</taxon>
    </lineage>
</organism>
<dbReference type="EMBL" id="KZ150001">
    <property type="protein sequence ID" value="PZC75305.1"/>
    <property type="molecule type" value="Genomic_DNA"/>
</dbReference>
<proteinExistence type="predicted"/>
<accession>A0A2W1BNW6</accession>
<dbReference type="Proteomes" id="UP000249218">
    <property type="component" value="Unassembled WGS sequence"/>
</dbReference>
<keyword evidence="2" id="KW-1185">Reference proteome</keyword>
<evidence type="ECO:0000313" key="1">
    <source>
        <dbReference type="EMBL" id="PZC75305.1"/>
    </source>
</evidence>
<protein>
    <submittedName>
        <fullName evidence="1">Uncharacterized protein</fullName>
    </submittedName>
</protein>